<dbReference type="InterPro" id="IPR011528">
    <property type="entry name" value="NERD"/>
</dbReference>
<feature type="domain" description="NERD" evidence="1">
    <location>
        <begin position="13"/>
        <end position="129"/>
    </location>
</feature>
<name>A0A1C0Z1X4_9BACL</name>
<keyword evidence="3" id="KW-0378">Hydrolase</keyword>
<dbReference type="Gene3D" id="3.40.50.300">
    <property type="entry name" value="P-loop containing nucleotide triphosphate hydrolases"/>
    <property type="match status" value="2"/>
</dbReference>
<keyword evidence="3" id="KW-0347">Helicase</keyword>
<feature type="domain" description="UvrD-like helicase C-terminal" evidence="2">
    <location>
        <begin position="639"/>
        <end position="687"/>
    </location>
</feature>
<accession>A0A1C0Z1X4</accession>
<dbReference type="SUPFAM" id="SSF52540">
    <property type="entry name" value="P-loop containing nucleoside triphosphate hydrolases"/>
    <property type="match status" value="1"/>
</dbReference>
<dbReference type="Proteomes" id="UP000093482">
    <property type="component" value="Unassembled WGS sequence"/>
</dbReference>
<sequence>MPFFETELLGKPGETGEKKVWDAVKQAYREQDQQGKCTGYWRYPLFTKVGQQRKEPDILIADQDYGVVIIEVKSFNIDNLVAVNGHLWEYKNFYEKSGNPYQQAEDQLYSLFSHFDRERQLRRNISGKVLIALPYITKAQWIERGFDRLPSVPPIIFGDELGRGTLRRTIEEAANILRGEEITAERWHVLLSVLSGKPVIVGDTSMASDNPSTKLEIIRSLTTKLGEMDVQQEGIGKMIPPGPQRIRGIAGSGKSVLLCQKAAHMHLKHPDWNIALVFFSRSLYEEVTAQVDKWLRHFTNGDVCYDDKVKQKLRILHAWGGANRPGFYSFACNLHGVRPLTVNDIRNERIFGMGNSIGYICGQLLEKVPHIEPFFDAILIDEGQDLMVSEQYKHKDKQPFYWLAHKLLKQVDANDDVNKRLIWAYDESQSLDNLTIPTSRELFGPDEAFRSFVTGNHQGGAKKSEIMHRCYRTPGPILTAAHAIGMGLLRPDGMLRGITNKEDWKSIGYDVIRGSFRQGETITLQRPEKNSPNLVPMLSKEPVLQFNRYASRQEELNALAEAIQHNITHDGLSPHEHILIVVLGAGRDATALQKQVANTLQAHHIDFYLPSMRAKNVLSAANYREQNPDKFTDDGAVTISLVSRAKGNEAHIVYVVGADIVAADEANIQLRNQLFVGLTRSKGWATLSGVGNYPMYDEISDVMVARDTFTFEFRRPPVQLMDDPDAASNA</sequence>
<evidence type="ECO:0000313" key="4">
    <source>
        <dbReference type="Proteomes" id="UP000093482"/>
    </source>
</evidence>
<comment type="caution">
    <text evidence="3">The sequence shown here is derived from an EMBL/GenBank/DDBJ whole genome shotgun (WGS) entry which is preliminary data.</text>
</comment>
<gene>
    <name evidence="3" type="ORF">A6K76_05315</name>
</gene>
<dbReference type="Pfam" id="PF13538">
    <property type="entry name" value="UvrD_C_2"/>
    <property type="match status" value="1"/>
</dbReference>
<organism evidence="3 4">
    <name type="scientific">Caryophanon latum</name>
    <dbReference type="NCBI Taxonomy" id="33977"/>
    <lineage>
        <taxon>Bacteria</taxon>
        <taxon>Bacillati</taxon>
        <taxon>Bacillota</taxon>
        <taxon>Bacilli</taxon>
        <taxon>Bacillales</taxon>
        <taxon>Caryophanaceae</taxon>
        <taxon>Caryophanon</taxon>
    </lineage>
</organism>
<dbReference type="EMBL" id="MATO01000008">
    <property type="protein sequence ID" value="OCS93457.1"/>
    <property type="molecule type" value="Genomic_DNA"/>
</dbReference>
<reference evidence="3 4" key="1">
    <citation type="submission" date="2016-07" db="EMBL/GenBank/DDBJ databases">
        <title>Caryophanon latum genome sequencing.</title>
        <authorList>
            <person name="Verma A."/>
            <person name="Pal Y."/>
            <person name="Krishnamurthi S."/>
        </authorList>
    </citation>
    <scope>NUCLEOTIDE SEQUENCE [LARGE SCALE GENOMIC DNA]</scope>
    <source>
        <strain evidence="3 4">DSM 14151</strain>
    </source>
</reference>
<keyword evidence="3" id="KW-0067">ATP-binding</keyword>
<dbReference type="OrthoDB" id="7066673at2"/>
<protein>
    <submittedName>
        <fullName evidence="3">DNA/RNA helicase</fullName>
    </submittedName>
</protein>
<dbReference type="RefSeq" id="WP_066461709.1">
    <property type="nucleotide sequence ID" value="NZ_MATO01000008.1"/>
</dbReference>
<evidence type="ECO:0000259" key="1">
    <source>
        <dbReference type="Pfam" id="PF08378"/>
    </source>
</evidence>
<dbReference type="GO" id="GO:0004386">
    <property type="term" value="F:helicase activity"/>
    <property type="evidence" value="ECO:0007669"/>
    <property type="project" value="UniProtKB-KW"/>
</dbReference>
<keyword evidence="4" id="KW-1185">Reference proteome</keyword>
<evidence type="ECO:0000313" key="3">
    <source>
        <dbReference type="EMBL" id="OCS93457.1"/>
    </source>
</evidence>
<dbReference type="AlphaFoldDB" id="A0A1C0Z1X4"/>
<keyword evidence="3" id="KW-0547">Nucleotide-binding</keyword>
<dbReference type="InterPro" id="IPR027785">
    <property type="entry name" value="UvrD-like_helicase_C"/>
</dbReference>
<dbReference type="InterPro" id="IPR027417">
    <property type="entry name" value="P-loop_NTPase"/>
</dbReference>
<proteinExistence type="predicted"/>
<dbReference type="Pfam" id="PF08378">
    <property type="entry name" value="NERD"/>
    <property type="match status" value="1"/>
</dbReference>
<evidence type="ECO:0000259" key="2">
    <source>
        <dbReference type="Pfam" id="PF13538"/>
    </source>
</evidence>